<dbReference type="AlphaFoldDB" id="A0A852Z0V8"/>
<dbReference type="RefSeq" id="WP_179535799.1">
    <property type="nucleotide sequence ID" value="NZ_JACBYW010000004.1"/>
</dbReference>
<accession>A0A852Z0V8</accession>
<keyword evidence="2" id="KW-0812">Transmembrane</keyword>
<feature type="compositionally biased region" description="Polar residues" evidence="1">
    <location>
        <begin position="165"/>
        <end position="176"/>
    </location>
</feature>
<feature type="region of interest" description="Disordered" evidence="1">
    <location>
        <begin position="1"/>
        <end position="56"/>
    </location>
</feature>
<evidence type="ECO:0000313" key="3">
    <source>
        <dbReference type="EMBL" id="NYH79409.1"/>
    </source>
</evidence>
<keyword evidence="4" id="KW-1185">Reference proteome</keyword>
<feature type="region of interest" description="Disordered" evidence="1">
    <location>
        <begin position="156"/>
        <end position="216"/>
    </location>
</feature>
<protein>
    <recommendedName>
        <fullName evidence="5">CU044_5270 family protein</fullName>
    </recommendedName>
</protein>
<feature type="transmembrane region" description="Helical" evidence="2">
    <location>
        <begin position="57"/>
        <end position="74"/>
    </location>
</feature>
<organism evidence="3 4">
    <name type="scientific">Actinopolyspora biskrensis</name>
    <dbReference type="NCBI Taxonomy" id="1470178"/>
    <lineage>
        <taxon>Bacteria</taxon>
        <taxon>Bacillati</taxon>
        <taxon>Actinomycetota</taxon>
        <taxon>Actinomycetes</taxon>
        <taxon>Actinopolysporales</taxon>
        <taxon>Actinopolysporaceae</taxon>
        <taxon>Actinopolyspora</taxon>
    </lineage>
</organism>
<evidence type="ECO:0000256" key="2">
    <source>
        <dbReference type="SAM" id="Phobius"/>
    </source>
</evidence>
<evidence type="ECO:0000256" key="1">
    <source>
        <dbReference type="SAM" id="MobiDB-lite"/>
    </source>
</evidence>
<comment type="caution">
    <text evidence="3">The sequence shown here is derived from an EMBL/GenBank/DDBJ whole genome shotgun (WGS) entry which is preliminary data.</text>
</comment>
<sequence>MRRAEQQIRDVIQPLDPMRQDERATGVPPEPGPLTSSDDEQSAVRPRPSRGQSRRRVVLAGATAVVLLGSGVMWSSSGPSPSRSYAATPEPLTIVAPQQDQSAAAKLRRIAQRAAASEVPTRATGHTEHIEMKSWYLNSQIGNDNTVSVVQPQMRESWRKPDGSGRSTVTPGTPQFQSQQDRRQWSSDTSTDTRTDQWAPGERDLFADGRPPTGADELRQWLHQHPSGQPEPLRTLTAVTDLLRNRVLLPQERATILRVLAELPGMHYTGTTRDRAGRPGQAFSLESDDSGLPTQYTVIIDPTNGRFLGHETMLTTTAGKLNVKIPAVTSYETYLTKKFTTQS</sequence>
<evidence type="ECO:0000313" key="4">
    <source>
        <dbReference type="Proteomes" id="UP000548304"/>
    </source>
</evidence>
<proteinExistence type="predicted"/>
<dbReference type="EMBL" id="JACBYW010000004">
    <property type="protein sequence ID" value="NYH79409.1"/>
    <property type="molecule type" value="Genomic_DNA"/>
</dbReference>
<feature type="compositionally biased region" description="Basic and acidic residues" evidence="1">
    <location>
        <begin position="180"/>
        <end position="207"/>
    </location>
</feature>
<reference evidence="3 4" key="1">
    <citation type="submission" date="2020-07" db="EMBL/GenBank/DDBJ databases">
        <title>Genomic Encyclopedia of Type Strains, Phase III (KMG-III): the genomes of soil and plant-associated and newly described type strains.</title>
        <authorList>
            <person name="Whitman W."/>
        </authorList>
    </citation>
    <scope>NUCLEOTIDE SEQUENCE [LARGE SCALE GENOMIC DNA]</scope>
    <source>
        <strain evidence="3 4">CECT 8576</strain>
    </source>
</reference>
<gene>
    <name evidence="3" type="ORF">FHR84_002743</name>
</gene>
<evidence type="ECO:0008006" key="5">
    <source>
        <dbReference type="Google" id="ProtNLM"/>
    </source>
</evidence>
<dbReference type="InterPro" id="IPR047789">
    <property type="entry name" value="CU044_5270-like"/>
</dbReference>
<dbReference type="Proteomes" id="UP000548304">
    <property type="component" value="Unassembled WGS sequence"/>
</dbReference>
<keyword evidence="2" id="KW-1133">Transmembrane helix</keyword>
<dbReference type="NCBIfam" id="NF038083">
    <property type="entry name" value="CU044_5270_fam"/>
    <property type="match status" value="1"/>
</dbReference>
<name>A0A852Z0V8_9ACTN</name>
<keyword evidence="2" id="KW-0472">Membrane</keyword>